<evidence type="ECO:0000313" key="2">
    <source>
        <dbReference type="Proteomes" id="UP000050867"/>
    </source>
</evidence>
<comment type="caution">
    <text evidence="1">The sequence shown here is derived from an EMBL/GenBank/DDBJ whole genome shotgun (WGS) entry which is preliminary data.</text>
</comment>
<dbReference type="AlphaFoldDB" id="A0A0T6LRI6"/>
<sequence>MARRIRMIGTTSDKTGCPALFEDLDTGEILVQGEEITDPRDRAQMHGYTEGETLIVVPRELLTRFAPKE</sequence>
<evidence type="ECO:0000313" key="1">
    <source>
        <dbReference type="EMBL" id="KRV48739.1"/>
    </source>
</evidence>
<reference evidence="1 2" key="1">
    <citation type="submission" date="2015-10" db="EMBL/GenBank/DDBJ databases">
        <title>Draft genome sequence of pyrrolomycin-producing Streptomyces vitaminophilus.</title>
        <authorList>
            <person name="Graham D.E."/>
            <person name="Mahan K.M."/>
            <person name="Klingeman D.M."/>
            <person name="Hettich R.L."/>
            <person name="Parry R.J."/>
        </authorList>
    </citation>
    <scope>NUCLEOTIDE SEQUENCE [LARGE SCALE GENOMIC DNA]</scope>
    <source>
        <strain evidence="1 2">ATCC 31673</strain>
    </source>
</reference>
<dbReference type="EMBL" id="LLZU01000018">
    <property type="protein sequence ID" value="KRV48739.1"/>
    <property type="molecule type" value="Genomic_DNA"/>
</dbReference>
<name>A0A0T6LRI6_WENVI</name>
<dbReference type="Proteomes" id="UP000050867">
    <property type="component" value="Unassembled WGS sequence"/>
</dbReference>
<dbReference type="STRING" id="76728.AQ490_22960"/>
<gene>
    <name evidence="1" type="ORF">AQ490_22960</name>
</gene>
<protein>
    <submittedName>
        <fullName evidence="1">Uncharacterized protein</fullName>
    </submittedName>
</protein>
<dbReference type="OrthoDB" id="3577809at2"/>
<keyword evidence="2" id="KW-1185">Reference proteome</keyword>
<dbReference type="eggNOG" id="ENOG50347XG">
    <property type="taxonomic scope" value="Bacteria"/>
</dbReference>
<proteinExistence type="predicted"/>
<accession>A0A0T6LRI6</accession>
<organism evidence="1 2">
    <name type="scientific">Wenjunlia vitaminophila</name>
    <name type="common">Streptomyces vitaminophilus</name>
    <dbReference type="NCBI Taxonomy" id="76728"/>
    <lineage>
        <taxon>Bacteria</taxon>
        <taxon>Bacillati</taxon>
        <taxon>Actinomycetota</taxon>
        <taxon>Actinomycetes</taxon>
        <taxon>Kitasatosporales</taxon>
        <taxon>Streptomycetaceae</taxon>
        <taxon>Wenjunlia</taxon>
    </lineage>
</organism>